<reference evidence="1 2" key="1">
    <citation type="journal article" date="2016" name="Eur. J. Clin. Microbiol. Infect. Dis.">
        <title>Whole genome sequencing as a tool for phylogenetic analysis of clinical strains of Mitis group streptococci.</title>
        <authorList>
            <person name="Rasmussen L.H."/>
            <person name="Dargis R."/>
            <person name="Hojholt K."/>
            <person name="Christensen J.J."/>
            <person name="Skovgaard O."/>
            <person name="Justesen U.S."/>
            <person name="Rosenvinge F.S."/>
            <person name="Moser C."/>
            <person name="Lukjancenko O."/>
            <person name="Rasmussen S."/>
            <person name="Nielsen X.C."/>
        </authorList>
    </citation>
    <scope>NUCLEOTIDE SEQUENCE [LARGE SCALE GENOMIC DNA]</scope>
    <source>
        <strain evidence="1 2">RH_9883_08</strain>
    </source>
</reference>
<gene>
    <name evidence="1" type="ORF">B7708_07135</name>
</gene>
<evidence type="ECO:0000313" key="1">
    <source>
        <dbReference type="EMBL" id="ORO75106.1"/>
    </source>
</evidence>
<dbReference type="EMBL" id="NCUX01000033">
    <property type="protein sequence ID" value="ORO75106.1"/>
    <property type="molecule type" value="Genomic_DNA"/>
</dbReference>
<dbReference type="Proteomes" id="UP000193780">
    <property type="component" value="Unassembled WGS sequence"/>
</dbReference>
<sequence length="65" mass="7719">MALDFFISRTSCFRYLPYYTALVLFSQAIPVTKGRNYIIFYTNFRFLSISLSICNEWCNIFTSYS</sequence>
<proteinExistence type="predicted"/>
<evidence type="ECO:0000313" key="2">
    <source>
        <dbReference type="Proteomes" id="UP000193780"/>
    </source>
</evidence>
<comment type="caution">
    <text evidence="1">The sequence shown here is derived from an EMBL/GenBank/DDBJ whole genome shotgun (WGS) entry which is preliminary data.</text>
</comment>
<organism evidence="1 2">
    <name type="scientific">Streptococcus oralis subsp. dentisani</name>
    <dbReference type="NCBI Taxonomy" id="1458253"/>
    <lineage>
        <taxon>Bacteria</taxon>
        <taxon>Bacillati</taxon>
        <taxon>Bacillota</taxon>
        <taxon>Bacilli</taxon>
        <taxon>Lactobacillales</taxon>
        <taxon>Streptococcaceae</taxon>
        <taxon>Streptococcus</taxon>
    </lineage>
</organism>
<accession>A0A1X1IPP8</accession>
<protein>
    <submittedName>
        <fullName evidence="1">Uncharacterized protein</fullName>
    </submittedName>
</protein>
<name>A0A1X1IPP8_STROR</name>
<dbReference type="AlphaFoldDB" id="A0A1X1IPP8"/>